<feature type="domain" description="CHASE" evidence="2">
    <location>
        <begin position="42"/>
        <end position="207"/>
    </location>
</feature>
<evidence type="ECO:0000256" key="1">
    <source>
        <dbReference type="SAM" id="Phobius"/>
    </source>
</evidence>
<dbReference type="InterPro" id="IPR006189">
    <property type="entry name" value="CHASE_dom"/>
</dbReference>
<evidence type="ECO:0000313" key="4">
    <source>
        <dbReference type="Proteomes" id="UP001524383"/>
    </source>
</evidence>
<dbReference type="GO" id="GO:0003824">
    <property type="term" value="F:catalytic activity"/>
    <property type="evidence" value="ECO:0007669"/>
    <property type="project" value="UniProtKB-ARBA"/>
</dbReference>
<organism evidence="3 4">
    <name type="scientific">Methanocalculus taiwanensis</name>
    <dbReference type="NCBI Taxonomy" id="106207"/>
    <lineage>
        <taxon>Archaea</taxon>
        <taxon>Methanobacteriati</taxon>
        <taxon>Methanobacteriota</taxon>
        <taxon>Stenosarchaea group</taxon>
        <taxon>Methanomicrobia</taxon>
        <taxon>Methanomicrobiales</taxon>
        <taxon>Methanocalculaceae</taxon>
        <taxon>Methanocalculus</taxon>
    </lineage>
</organism>
<gene>
    <name evidence="3" type="ORF">FTO68_08825</name>
</gene>
<dbReference type="Proteomes" id="UP001524383">
    <property type="component" value="Unassembled WGS sequence"/>
</dbReference>
<sequence>MQSSHAIIIAIACLLVGMGIGIALAPVPDADHDAAMILLRLQSEISASLEMLDNSMAAAAYDLGSTGLDNQAAHDILLETSGIHPAIIDCTTVSPDGIILAAEPSIHHGEEGTDVSDQKATQQILATRRPIMSGIVPVAEGGDASFISAPVFTRGGIASDPPGRFLGFTSIVFRPDILIGGVAEPVVSKTPYSVTVVDTDGRVLYDTDPDQIDLPLDDPIYSAYPVLIEFVTRVTEERQGKGSYIFRDQTKEAVWTTVSLHGTEWRVAVTRTL</sequence>
<keyword evidence="4" id="KW-1185">Reference proteome</keyword>
<dbReference type="RefSeq" id="WP_255333045.1">
    <property type="nucleotide sequence ID" value="NZ_VOTZ01000019.1"/>
</dbReference>
<keyword evidence="1" id="KW-0472">Membrane</keyword>
<accession>A0ABD4TKV8</accession>
<feature type="transmembrane region" description="Helical" evidence="1">
    <location>
        <begin position="6"/>
        <end position="27"/>
    </location>
</feature>
<keyword evidence="1" id="KW-1133">Transmembrane helix</keyword>
<dbReference type="EMBL" id="VOTZ01000019">
    <property type="protein sequence ID" value="MCQ1539081.1"/>
    <property type="molecule type" value="Genomic_DNA"/>
</dbReference>
<dbReference type="Pfam" id="PF22309">
    <property type="entry name" value="HK-GC-Chemotax_sensor"/>
    <property type="match status" value="1"/>
</dbReference>
<comment type="caution">
    <text evidence="3">The sequence shown here is derived from an EMBL/GenBank/DDBJ whole genome shotgun (WGS) entry which is preliminary data.</text>
</comment>
<reference evidence="3 4" key="1">
    <citation type="submission" date="2019-08" db="EMBL/GenBank/DDBJ databases">
        <authorList>
            <person name="Chen S.-C."/>
            <person name="Lai M.-C."/>
            <person name="You Y.-T."/>
        </authorList>
    </citation>
    <scope>NUCLEOTIDE SEQUENCE [LARGE SCALE GENOMIC DNA]</scope>
    <source>
        <strain evidence="3 4">P2F9704a</strain>
    </source>
</reference>
<evidence type="ECO:0000259" key="2">
    <source>
        <dbReference type="SMART" id="SM01079"/>
    </source>
</evidence>
<dbReference type="SMART" id="SM01079">
    <property type="entry name" value="CHASE"/>
    <property type="match status" value="1"/>
</dbReference>
<evidence type="ECO:0000313" key="3">
    <source>
        <dbReference type="EMBL" id="MCQ1539081.1"/>
    </source>
</evidence>
<keyword evidence="1" id="KW-0812">Transmembrane</keyword>
<protein>
    <recommendedName>
        <fullName evidence="2">CHASE domain-containing protein</fullName>
    </recommendedName>
</protein>
<name>A0ABD4TKV8_9EURY</name>
<dbReference type="Gene3D" id="3.30.450.20">
    <property type="entry name" value="PAS domain"/>
    <property type="match status" value="1"/>
</dbReference>
<dbReference type="InterPro" id="IPR054513">
    <property type="entry name" value="Dret_0059-like_sensor"/>
</dbReference>
<dbReference type="AlphaFoldDB" id="A0ABD4TKV8"/>
<proteinExistence type="predicted"/>